<accession>A0A068WXY1</accession>
<evidence type="ECO:0000313" key="2">
    <source>
        <dbReference type="Proteomes" id="UP000492820"/>
    </source>
</evidence>
<reference evidence="1 2" key="1">
    <citation type="journal article" date="2013" name="Nature">
        <title>The genomes of four tapeworm species reveal adaptations to parasitism.</title>
        <authorList>
            <person name="Tsai I.J."/>
            <person name="Zarowiecki M."/>
            <person name="Holroyd N."/>
            <person name="Garciarrubio A."/>
            <person name="Sanchez-Flores A."/>
            <person name="Brooks K.L."/>
            <person name="Tracey A."/>
            <person name="Bobes R.J."/>
            <person name="Fragoso G."/>
            <person name="Sciutto E."/>
            <person name="Aslett M."/>
            <person name="Beasley H."/>
            <person name="Bennett H.M."/>
            <person name="Cai J."/>
            <person name="Camicia F."/>
            <person name="Clark R."/>
            <person name="Cucher M."/>
            <person name="De Silva N."/>
            <person name="Day T.A."/>
            <person name="Deplazes P."/>
            <person name="Estrada K."/>
            <person name="Fernandez C."/>
            <person name="Holland P.W."/>
            <person name="Hou J."/>
            <person name="Hu S."/>
            <person name="Huckvale T."/>
            <person name="Hung S.S."/>
            <person name="Kamenetzky L."/>
            <person name="Keane J.A."/>
            <person name="Kiss F."/>
            <person name="Koziol U."/>
            <person name="Lambert O."/>
            <person name="Liu K."/>
            <person name="Luo X."/>
            <person name="Luo Y."/>
            <person name="Macchiaroli N."/>
            <person name="Nichol S."/>
            <person name="Paps J."/>
            <person name="Parkinson J."/>
            <person name="Pouchkina-Stantcheva N."/>
            <person name="Riddiford N."/>
            <person name="Rosenzvit M."/>
            <person name="Salinas G."/>
            <person name="Wasmuth J.D."/>
            <person name="Zamanian M."/>
            <person name="Zheng Y."/>
            <person name="Cai X."/>
            <person name="Soberon X."/>
            <person name="Olson P.D."/>
            <person name="Laclette J.P."/>
            <person name="Brehm K."/>
            <person name="Berriman M."/>
            <person name="Garciarrubio A."/>
            <person name="Bobes R.J."/>
            <person name="Fragoso G."/>
            <person name="Sanchez-Flores A."/>
            <person name="Estrada K."/>
            <person name="Cevallos M.A."/>
            <person name="Morett E."/>
            <person name="Gonzalez V."/>
            <person name="Portillo T."/>
            <person name="Ochoa-Leyva A."/>
            <person name="Jose M.V."/>
            <person name="Sciutto E."/>
            <person name="Landa A."/>
            <person name="Jimenez L."/>
            <person name="Valdes V."/>
            <person name="Carrero J.C."/>
            <person name="Larralde C."/>
            <person name="Morales-Montor J."/>
            <person name="Limon-Lason J."/>
            <person name="Soberon X."/>
            <person name="Laclette J.P."/>
        </authorList>
    </citation>
    <scope>NUCLEOTIDE SEQUENCE [LARGE SCALE GENOMIC DNA]</scope>
</reference>
<evidence type="ECO:0000313" key="3">
    <source>
        <dbReference type="WBParaSite" id="EgrG_002052700"/>
    </source>
</evidence>
<dbReference type="Proteomes" id="UP000492820">
    <property type="component" value="Unassembled WGS sequence"/>
</dbReference>
<reference evidence="1" key="2">
    <citation type="submission" date="2014-06" db="EMBL/GenBank/DDBJ databases">
        <authorList>
            <person name="Aslett M."/>
        </authorList>
    </citation>
    <scope>NUCLEOTIDE SEQUENCE</scope>
</reference>
<sequence length="87" mass="9494">MNTLATTVREPLQLDADNLMIGWHGVNFHLISPVVDAVNCLLSTIDEERANQHAARLILTPSSHQPHSVAPLHLGVAEAPSRAKRDN</sequence>
<dbReference type="AlphaFoldDB" id="A0A068WXY1"/>
<dbReference type="EMBL" id="LK028678">
    <property type="protein sequence ID" value="CDS25008.1"/>
    <property type="molecule type" value="Genomic_DNA"/>
</dbReference>
<proteinExistence type="predicted"/>
<organism evidence="1">
    <name type="scientific">Echinococcus granulosus</name>
    <name type="common">Hydatid tapeworm</name>
    <dbReference type="NCBI Taxonomy" id="6210"/>
    <lineage>
        <taxon>Eukaryota</taxon>
        <taxon>Metazoa</taxon>
        <taxon>Spiralia</taxon>
        <taxon>Lophotrochozoa</taxon>
        <taxon>Platyhelminthes</taxon>
        <taxon>Cestoda</taxon>
        <taxon>Eucestoda</taxon>
        <taxon>Cyclophyllidea</taxon>
        <taxon>Taeniidae</taxon>
        <taxon>Echinococcus</taxon>
        <taxon>Echinococcus granulosus group</taxon>
    </lineage>
</organism>
<dbReference type="WBParaSite" id="EgrG_002052700">
    <property type="protein sequence ID" value="EgrG_002052700"/>
    <property type="gene ID" value="EgrG_002052700"/>
</dbReference>
<gene>
    <name evidence="1" type="ORF">EgrG_002052700</name>
</gene>
<name>A0A068WXY1_ECHGR</name>
<protein>
    <submittedName>
        <fullName evidence="3">EAL domain-containing protein</fullName>
    </submittedName>
</protein>
<evidence type="ECO:0000313" key="1">
    <source>
        <dbReference type="EMBL" id="CDS25008.1"/>
    </source>
</evidence>
<reference evidence="3" key="3">
    <citation type="submission" date="2020-10" db="UniProtKB">
        <authorList>
            <consortium name="WormBaseParasite"/>
        </authorList>
    </citation>
    <scope>IDENTIFICATION</scope>
</reference>